<sequence length="362" mass="41403">MKTFKIHGLGHYVSDIQTFGSTDSYSTQIVPEHQVGSRGTSGEMKELISPEDAYHIYPNDPAFQNGIQDFLPKLRNHLLSRIHGIGGIRDESSFDGIGTSTIYFQHECIYSHAILRINFTTYDLRRDQDFINPQTSKRFIMVASNDDSEEECHKYPFWYAQVLGIFHADIFTATNQSTMKPTHMNFLWVRWLGQDPIWKSGFKFHKLDHIGFIPHQDKDAFGFLDPAAVIRATHLIPAFAYGRTIDLCPPLVGRDDEGDWQYFYVNRFVDRDMLMRYLGIGVGHKSPTEKSYEDASFHMENADTLDMQEGVMNSESENEGTFGITEDEISISEDEVNDDSGDNDTDMGDIDLTSDFDEGYEF</sequence>
<protein>
    <submittedName>
        <fullName evidence="2">Uncharacterized protein</fullName>
    </submittedName>
</protein>
<evidence type="ECO:0000313" key="3">
    <source>
        <dbReference type="Proteomes" id="UP001050691"/>
    </source>
</evidence>
<organism evidence="2 3">
    <name type="scientific">Clathrus columnatus</name>
    <dbReference type="NCBI Taxonomy" id="1419009"/>
    <lineage>
        <taxon>Eukaryota</taxon>
        <taxon>Fungi</taxon>
        <taxon>Dikarya</taxon>
        <taxon>Basidiomycota</taxon>
        <taxon>Agaricomycotina</taxon>
        <taxon>Agaricomycetes</taxon>
        <taxon>Phallomycetidae</taxon>
        <taxon>Phallales</taxon>
        <taxon>Clathraceae</taxon>
        <taxon>Clathrus</taxon>
    </lineage>
</organism>
<dbReference type="EMBL" id="BPWL01000010">
    <property type="protein sequence ID" value="GJJ14858.1"/>
    <property type="molecule type" value="Genomic_DNA"/>
</dbReference>
<evidence type="ECO:0000313" key="2">
    <source>
        <dbReference type="EMBL" id="GJJ14858.1"/>
    </source>
</evidence>
<feature type="compositionally biased region" description="Acidic residues" evidence="1">
    <location>
        <begin position="325"/>
        <end position="362"/>
    </location>
</feature>
<dbReference type="AlphaFoldDB" id="A0AAV5AP79"/>
<reference evidence="2" key="1">
    <citation type="submission" date="2021-10" db="EMBL/GenBank/DDBJ databases">
        <title>De novo Genome Assembly of Clathrus columnatus (Basidiomycota, Fungi) Using Illumina and Nanopore Sequence Data.</title>
        <authorList>
            <person name="Ogiso-Tanaka E."/>
            <person name="Itagaki H."/>
            <person name="Hosoya T."/>
            <person name="Hosaka K."/>
        </authorList>
    </citation>
    <scope>NUCLEOTIDE SEQUENCE</scope>
    <source>
        <strain evidence="2">MO-923</strain>
    </source>
</reference>
<feature type="region of interest" description="Disordered" evidence="1">
    <location>
        <begin position="313"/>
        <end position="362"/>
    </location>
</feature>
<keyword evidence="3" id="KW-1185">Reference proteome</keyword>
<gene>
    <name evidence="2" type="ORF">Clacol_009126</name>
</gene>
<comment type="caution">
    <text evidence="2">The sequence shown here is derived from an EMBL/GenBank/DDBJ whole genome shotgun (WGS) entry which is preliminary data.</text>
</comment>
<dbReference type="Proteomes" id="UP001050691">
    <property type="component" value="Unassembled WGS sequence"/>
</dbReference>
<proteinExistence type="predicted"/>
<evidence type="ECO:0000256" key="1">
    <source>
        <dbReference type="SAM" id="MobiDB-lite"/>
    </source>
</evidence>
<accession>A0AAV5AP79</accession>
<name>A0AAV5AP79_9AGAM</name>